<protein>
    <submittedName>
        <fullName evidence="1">Uncharacterized protein</fullName>
    </submittedName>
</protein>
<reference evidence="2" key="1">
    <citation type="submission" date="2017-10" db="EMBL/GenBank/DDBJ databases">
        <title>Rapid genome shrinkage in a self-fertile nematode reveals novel sperm competition proteins.</title>
        <authorList>
            <person name="Yin D."/>
            <person name="Schwarz E.M."/>
            <person name="Thomas C.G."/>
            <person name="Felde R.L."/>
            <person name="Korf I.F."/>
            <person name="Cutter A.D."/>
            <person name="Schartner C.M."/>
            <person name="Ralston E.J."/>
            <person name="Meyer B.J."/>
            <person name="Haag E.S."/>
        </authorList>
    </citation>
    <scope>NUCLEOTIDE SEQUENCE [LARGE SCALE GENOMIC DNA]</scope>
    <source>
        <strain evidence="2">JU1422</strain>
    </source>
</reference>
<dbReference type="EMBL" id="PDUG01000004">
    <property type="protein sequence ID" value="PIC31530.1"/>
    <property type="molecule type" value="Genomic_DNA"/>
</dbReference>
<keyword evidence="2" id="KW-1185">Reference proteome</keyword>
<dbReference type="AlphaFoldDB" id="A0A2G5TW42"/>
<proteinExistence type="predicted"/>
<gene>
    <name evidence="1" type="primary">Cnig_chr_IV.g12202</name>
    <name evidence="1" type="ORF">B9Z55_012202</name>
</gene>
<name>A0A2G5TW42_9PELO</name>
<dbReference type="Proteomes" id="UP000230233">
    <property type="component" value="Chromosome IV"/>
</dbReference>
<organism evidence="1 2">
    <name type="scientific">Caenorhabditis nigoni</name>
    <dbReference type="NCBI Taxonomy" id="1611254"/>
    <lineage>
        <taxon>Eukaryota</taxon>
        <taxon>Metazoa</taxon>
        <taxon>Ecdysozoa</taxon>
        <taxon>Nematoda</taxon>
        <taxon>Chromadorea</taxon>
        <taxon>Rhabditida</taxon>
        <taxon>Rhabditina</taxon>
        <taxon>Rhabditomorpha</taxon>
        <taxon>Rhabditoidea</taxon>
        <taxon>Rhabditidae</taxon>
        <taxon>Peloderinae</taxon>
        <taxon>Caenorhabditis</taxon>
    </lineage>
</organism>
<evidence type="ECO:0000313" key="2">
    <source>
        <dbReference type="Proteomes" id="UP000230233"/>
    </source>
</evidence>
<evidence type="ECO:0000313" key="1">
    <source>
        <dbReference type="EMBL" id="PIC31530.1"/>
    </source>
</evidence>
<sequence length="87" mass="9968">MGTAPRVKQQMRTIVIVRSQQSVFLLSSGLQMELRRLNIRNDYKATSLASCFQVIVRFLSSSSTLISLSNQRSLYRDIFQRVGHIGY</sequence>
<accession>A0A2G5TW42</accession>
<comment type="caution">
    <text evidence="1">The sequence shown here is derived from an EMBL/GenBank/DDBJ whole genome shotgun (WGS) entry which is preliminary data.</text>
</comment>